<organism evidence="2 3">
    <name type="scientific">Leptothoe spongobia TAU-MAC 1115</name>
    <dbReference type="NCBI Taxonomy" id="1967444"/>
    <lineage>
        <taxon>Bacteria</taxon>
        <taxon>Bacillati</taxon>
        <taxon>Cyanobacteriota</taxon>
        <taxon>Cyanophyceae</taxon>
        <taxon>Nodosilineales</taxon>
        <taxon>Cymatolegaceae</taxon>
        <taxon>Leptothoe</taxon>
        <taxon>Leptothoe spongobia</taxon>
    </lineage>
</organism>
<dbReference type="AlphaFoldDB" id="A0A947GFJ4"/>
<dbReference type="Proteomes" id="UP000717364">
    <property type="component" value="Unassembled WGS sequence"/>
</dbReference>
<reference evidence="2" key="2">
    <citation type="journal article" date="2021" name="Mar. Drugs">
        <title>Genome Reduction and Secondary Metabolism of the Marine Sponge-Associated Cyanobacterium Leptothoe.</title>
        <authorList>
            <person name="Konstantinou D."/>
            <person name="Popin R.V."/>
            <person name="Fewer D.P."/>
            <person name="Sivonen K."/>
            <person name="Gkelis S."/>
        </authorList>
    </citation>
    <scope>NUCLEOTIDE SEQUENCE</scope>
    <source>
        <strain evidence="2">TAU-MAC 1115</strain>
    </source>
</reference>
<sequence length="769" mass="80086">MPTPTVAPASLQQAWGVKPAQAYHGPVNHGTYGVRTQLPAARRDYSSYRGGSSGSWGHRPGASQPARQLVGPANTASQQLPNRVRAMTGSTQKLTPFKGAVSPTKPRLPGGASTAVGLGLTAFGTAQGLAQGQGLFESLGGQLTSAVGSTGGLLTDGLIAGPVDLASFAATGQTASVADPFRANAVEDAWTRLGENWGRRLDALIGSFFPNRTGPDHEYQGTGVPPFQGGQSAGVSYYVYTDYVETSNYHGVGTQKTFRATLPGPITGVDVGDHIRFGSSHTGLIYTYGPNGDQVMGPTGQTGLFGYTFSEATITHVERVDGLPDTGGNPAAPNQTIPKSTPQPHATVPSGVPNQSPTTLDDPDTKEAPEDTGLPVIPFVLAGGAAIPAALLAGGLPQVNLGPGPNASTASAGASGAGGGLPLKPSPPRPANPGKTPGKATPPSMGRTQKNNRCGCNKGLLAGMSNLLKNNPLTAANTALLTKIDATTTATGVGVASNAGVLAQTLNMVTTIQQFSRKTWDFLQIDRFLAVANFTFNLHNAYFLSRSLADTIGWTVDSVLNVLGLGLKDADDNPLSITELVSDWVDTAVDAVIPEETQAEVAETLNKANRIYQAASNIYWQLWSLMDSSQAIAETIGQYVGKIGNALRRSGAVMENSYGWMTERFDTLHTSGRRWEKLQDTLNSAEEAVSAVGLVSGEITTIQQIASELPEQRQALSNAIKASGGTTSESDQSSSPLTESETMVKLDSEASAGLEDETFDPTTAGRPEE</sequence>
<evidence type="ECO:0000256" key="1">
    <source>
        <dbReference type="SAM" id="MobiDB-lite"/>
    </source>
</evidence>
<feature type="compositionally biased region" description="Polar residues" evidence="1">
    <location>
        <begin position="724"/>
        <end position="741"/>
    </location>
</feature>
<comment type="caution">
    <text evidence="2">The sequence shown here is derived from an EMBL/GenBank/DDBJ whole genome shotgun (WGS) entry which is preliminary data.</text>
</comment>
<name>A0A947GFJ4_9CYAN</name>
<feature type="region of interest" description="Disordered" evidence="1">
    <location>
        <begin position="320"/>
        <end position="372"/>
    </location>
</feature>
<dbReference type="EMBL" id="JADOES010000004">
    <property type="protein sequence ID" value="MBT9314380.1"/>
    <property type="molecule type" value="Genomic_DNA"/>
</dbReference>
<feature type="region of interest" description="Disordered" evidence="1">
    <location>
        <begin position="89"/>
        <end position="108"/>
    </location>
</feature>
<feature type="region of interest" description="Disordered" evidence="1">
    <location>
        <begin position="721"/>
        <end position="769"/>
    </location>
</feature>
<reference evidence="2" key="1">
    <citation type="submission" date="2020-11" db="EMBL/GenBank/DDBJ databases">
        <authorList>
            <person name="Konstantinou D."/>
            <person name="Gkelis S."/>
            <person name="Popin R."/>
            <person name="Fewer D."/>
            <person name="Sivonen K."/>
        </authorList>
    </citation>
    <scope>NUCLEOTIDE SEQUENCE</scope>
    <source>
        <strain evidence="2">TAU-MAC 1115</strain>
    </source>
</reference>
<evidence type="ECO:0000313" key="2">
    <source>
        <dbReference type="EMBL" id="MBT9314380.1"/>
    </source>
</evidence>
<feature type="compositionally biased region" description="Low complexity" evidence="1">
    <location>
        <begin position="47"/>
        <end position="61"/>
    </location>
</feature>
<evidence type="ECO:0000313" key="3">
    <source>
        <dbReference type="Proteomes" id="UP000717364"/>
    </source>
</evidence>
<gene>
    <name evidence="2" type="ORF">IXB50_02975</name>
</gene>
<accession>A0A947GFJ4</accession>
<feature type="region of interest" description="Disordered" evidence="1">
    <location>
        <begin position="44"/>
        <end position="83"/>
    </location>
</feature>
<dbReference type="RefSeq" id="WP_215607452.1">
    <property type="nucleotide sequence ID" value="NZ_JADOES010000004.1"/>
</dbReference>
<feature type="region of interest" description="Disordered" evidence="1">
    <location>
        <begin position="407"/>
        <end position="453"/>
    </location>
</feature>
<proteinExistence type="predicted"/>
<keyword evidence="3" id="KW-1185">Reference proteome</keyword>
<feature type="compositionally biased region" description="Polar residues" evidence="1">
    <location>
        <begin position="332"/>
        <end position="344"/>
    </location>
</feature>
<protein>
    <submittedName>
        <fullName evidence="2">Uncharacterized protein</fullName>
    </submittedName>
</protein>